<reference evidence="2" key="1">
    <citation type="submission" date="2021-01" db="EMBL/GenBank/DDBJ databases">
        <authorList>
            <consortium name="Aspergillus chevalieri M1 genome sequencing consortium"/>
            <person name="Kazuki M."/>
            <person name="Futagami T."/>
        </authorList>
    </citation>
    <scope>NUCLEOTIDE SEQUENCE</scope>
    <source>
        <strain evidence="2">M1</strain>
    </source>
</reference>
<dbReference type="Pfam" id="PF06985">
    <property type="entry name" value="HET"/>
    <property type="match status" value="1"/>
</dbReference>
<name>A0A7R7VWQ6_ASPCH</name>
<evidence type="ECO:0000313" key="2">
    <source>
        <dbReference type="EMBL" id="BCR92171.1"/>
    </source>
</evidence>
<dbReference type="GeneID" id="66986520"/>
<evidence type="ECO:0000259" key="1">
    <source>
        <dbReference type="Pfam" id="PF06985"/>
    </source>
</evidence>
<keyword evidence="3" id="KW-1185">Reference proteome</keyword>
<gene>
    <name evidence="2" type="ORF">ACHE_80071S</name>
</gene>
<dbReference type="EMBL" id="AP024423">
    <property type="protein sequence ID" value="BCR92171.1"/>
    <property type="molecule type" value="Genomic_DNA"/>
</dbReference>
<dbReference type="Proteomes" id="UP000637239">
    <property type="component" value="Chromosome 8"/>
</dbReference>
<dbReference type="KEGG" id="ache:ACHE_80071S"/>
<dbReference type="AlphaFoldDB" id="A0A7R7VWQ6"/>
<proteinExistence type="predicted"/>
<accession>A0A7R7VWQ6</accession>
<sequence>MTRNIPENDVNHPRWLLDIKDWCIYPYAEVKSQVESTGYGIVSYTWGMWADFDKPAEYVPGNLLWNIPTVEGLPLAHCREVLDNTMDIRFMWWDWMCVPQGKRGKRVTLDDELEQVKGQEIAKQMAIYKGAKKSVVWLHRTKWDENPRLSKYLKGDFEPHQDFVDTLTDVRLCLEGIQKDEPWVTSGWTLQEGVLLEKTVLSDYYGRGLTGNFEPLHKYATVSHLSRTATALADSLSTAFVKHSQGWTCSKDMPQGTAEEVKWTLDFISASSSNYEYIATFLSHIIRSGFVCYWSGDATPLFLLAGANGRRFTVPEDKCWALIGALELKNLNPWYSKAKTEHAKQQDLRKIKAEFFVPLLQKYQWQLLLVPTVEDPKLSGMTWPERVVHGGALPLGLYFIPDIDEDLPVLEYDQEKDELISNSVKFIKLKSPAFCRRYRQNSLDVHTGFVKVDRISAENVGRHLYCPLNTIPVPDVSIPKLQGWGEVKEGQRCVHIELPAGSETSGYFKGVVDLWGRPDAFEYLDFSTFTIRGSRS</sequence>
<dbReference type="InterPro" id="IPR010730">
    <property type="entry name" value="HET"/>
</dbReference>
<organism evidence="2 3">
    <name type="scientific">Aspergillus chevalieri</name>
    <name type="common">Eurotium chevalieri</name>
    <dbReference type="NCBI Taxonomy" id="182096"/>
    <lineage>
        <taxon>Eukaryota</taxon>
        <taxon>Fungi</taxon>
        <taxon>Dikarya</taxon>
        <taxon>Ascomycota</taxon>
        <taxon>Pezizomycotina</taxon>
        <taxon>Eurotiomycetes</taxon>
        <taxon>Eurotiomycetidae</taxon>
        <taxon>Eurotiales</taxon>
        <taxon>Aspergillaceae</taxon>
        <taxon>Aspergillus</taxon>
        <taxon>Aspergillus subgen. Aspergillus</taxon>
    </lineage>
</organism>
<feature type="domain" description="Heterokaryon incompatibility" evidence="1">
    <location>
        <begin position="39"/>
        <end position="192"/>
    </location>
</feature>
<reference evidence="2" key="2">
    <citation type="submission" date="2021-02" db="EMBL/GenBank/DDBJ databases">
        <title>Aspergillus chevalieri M1 genome sequence.</title>
        <authorList>
            <person name="Kadooka C."/>
            <person name="Mori K."/>
            <person name="Futagami T."/>
        </authorList>
    </citation>
    <scope>NUCLEOTIDE SEQUENCE</scope>
    <source>
        <strain evidence="2">M1</strain>
    </source>
</reference>
<evidence type="ECO:0000313" key="3">
    <source>
        <dbReference type="Proteomes" id="UP000637239"/>
    </source>
</evidence>
<dbReference type="RefSeq" id="XP_043140684.1">
    <property type="nucleotide sequence ID" value="XM_043283401.1"/>
</dbReference>
<protein>
    <recommendedName>
        <fullName evidence="1">Heterokaryon incompatibility domain-containing protein</fullName>
    </recommendedName>
</protein>